<dbReference type="InterPro" id="IPR024211">
    <property type="entry name" value="DUF3841"/>
</dbReference>
<name>A0A395XI22_9FIRM</name>
<dbReference type="EMBL" id="QRUK01000007">
    <property type="protein sequence ID" value="RGR59649.1"/>
    <property type="molecule type" value="Genomic_DNA"/>
</dbReference>
<dbReference type="AlphaFoldDB" id="A0A395XI22"/>
<sequence length="191" mass="22839">MTENNISSASDTITMYCTQPDLVWDIVDKDGVNYVKQAYITKKYQDTAWIFDTAYKFFRQESVKIIPKPQEAESPIWMYRDKKWAVPNAGCRRMRLEISKDELILFDRRTWNKILNMEYVGTDEEIDAFEQEYKRQGVRDPLDIMKSSFYPLLAQKIKKSWQHLFTDSLPEETYWQGAVWYLKKDWVVGEE</sequence>
<dbReference type="Proteomes" id="UP000266376">
    <property type="component" value="Unassembled WGS sequence"/>
</dbReference>
<evidence type="ECO:0000313" key="4">
    <source>
        <dbReference type="Proteomes" id="UP000283652"/>
    </source>
</evidence>
<evidence type="ECO:0000313" key="1">
    <source>
        <dbReference type="EMBL" id="RGR59649.1"/>
    </source>
</evidence>
<dbReference type="Pfam" id="PF12952">
    <property type="entry name" value="DUF3841"/>
    <property type="match status" value="1"/>
</dbReference>
<reference evidence="3 4" key="1">
    <citation type="submission" date="2018-08" db="EMBL/GenBank/DDBJ databases">
        <title>A genome reference for cultivated species of the human gut microbiota.</title>
        <authorList>
            <person name="Zou Y."/>
            <person name="Xue W."/>
            <person name="Luo G."/>
        </authorList>
    </citation>
    <scope>NUCLEOTIDE SEQUENCE [LARGE SCALE GENOMIC DNA]</scope>
    <source>
        <strain evidence="2 3">AF12-11</strain>
        <strain evidence="1 4">AF25-11</strain>
    </source>
</reference>
<protein>
    <submittedName>
        <fullName evidence="2">DUF3841 domain-containing protein</fullName>
    </submittedName>
</protein>
<accession>A0A395XI22</accession>
<dbReference type="RefSeq" id="WP_118397949.1">
    <property type="nucleotide sequence ID" value="NZ_QRUK01000007.1"/>
</dbReference>
<organism evidence="2 3">
    <name type="scientific">Dorea formicigenerans</name>
    <dbReference type="NCBI Taxonomy" id="39486"/>
    <lineage>
        <taxon>Bacteria</taxon>
        <taxon>Bacillati</taxon>
        <taxon>Bacillota</taxon>
        <taxon>Clostridia</taxon>
        <taxon>Lachnospirales</taxon>
        <taxon>Lachnospiraceae</taxon>
        <taxon>Dorea</taxon>
    </lineage>
</organism>
<comment type="caution">
    <text evidence="2">The sequence shown here is derived from an EMBL/GenBank/DDBJ whole genome shotgun (WGS) entry which is preliminary data.</text>
</comment>
<proteinExistence type="predicted"/>
<dbReference type="EMBL" id="QSAJ01000039">
    <property type="protein sequence ID" value="RGW50614.1"/>
    <property type="molecule type" value="Genomic_DNA"/>
</dbReference>
<dbReference type="Proteomes" id="UP000283652">
    <property type="component" value="Unassembled WGS sequence"/>
</dbReference>
<evidence type="ECO:0000313" key="2">
    <source>
        <dbReference type="EMBL" id="RGW50614.1"/>
    </source>
</evidence>
<evidence type="ECO:0000313" key="3">
    <source>
        <dbReference type="Proteomes" id="UP000266376"/>
    </source>
</evidence>
<gene>
    <name evidence="2" type="ORF">DWV67_13160</name>
    <name evidence="1" type="ORF">DWY33_05940</name>
</gene>